<dbReference type="AlphaFoldDB" id="F0Q8K6"/>
<dbReference type="HOGENOM" id="CLU_000422_16_1_4"/>
<sequence>MSSRATPPVEPIPPYPHAAGGWGSMKAVAVSVLKEGAPLTTLAALRHQNKADGFACTGCAWGKPAQPRAAEFCDNGAKATAWELTDKRAGPDFFARHALAELRQWSDLDLETAGRLTEPLRYDAAQDRYVAVTWEEAFAGIGHALKELRAEDPQTAIFYASGRASLETSYMYQLLARLYGNNNLPDSSNMCHESTSVALPETIGVPVGTVRLEDFGHAGAIFFFGQNVGTNSPRMLHPLQEARERGVPVVTFNPIKEPGLLHFANPQSPVDMLTPKDTAISTQYLQVRNGGDLAALTGLCKWLIEADDEAQMHGATRVLDVDFIAQHTQGIDAFAAAMRASRWDDIERDSGLSRAALSQAAQTYAQAGSVIAVYGMGLTQHRHGVANVQMVSNLLLLRGNIGKPGAGICPVRGHSNVQGQRTVGITEKPELAPLDRLAGLYRFEPPRHKGRDTIATCEGIIDGSVRAFIGLGGNFVRAAPDTRRLEAGWSRLRLAVHVATRLNHTHAVPAQDTYLLPCLGRIEIDTQASGPQTVSIEDSMGVIHPSHGVAAPAAPTLRSEAAIVAGIARATLPDNPRVPWEAWTGDYTLVRTAIEATWPDIFRNFHHRLHEPGGLPKPNAARERHWKTPSGKACFVVPPADTTTAQDADVLNLMTLRSEDQFNTTVYSLTDRFRNIHGTRNVLLMHPDDMARRGLAKGDAVHVTTALDDGHLRQLEGLQAVPFDLPAGSVAGYFPECNPLVPLGHHADKSHVPASKCIPVRVGRATASVPVPPAHPAQP</sequence>
<evidence type="ECO:0000256" key="7">
    <source>
        <dbReference type="ARBA" id="ARBA00023002"/>
    </source>
</evidence>
<reference evidence="12" key="1">
    <citation type="submission" date="2011-02" db="EMBL/GenBank/DDBJ databases">
        <title>Complete sequence of Acidovorax avenae subsp. avenae ATCC 19860.</title>
        <authorList>
            <consortium name="US DOE Joint Genome Institute"/>
            <person name="Lucas S."/>
            <person name="Copeland A."/>
            <person name="Lapidus A."/>
            <person name="Cheng J.-F."/>
            <person name="Goodwin L."/>
            <person name="Pitluck S."/>
            <person name="Chertkov O."/>
            <person name="Held B."/>
            <person name="Detter J.C."/>
            <person name="Han C."/>
            <person name="Tapia R."/>
            <person name="Land M."/>
            <person name="Hauser L."/>
            <person name="Kyrpides N."/>
            <person name="Ivanova N."/>
            <person name="Ovchinnikova G."/>
            <person name="Pagani I."/>
            <person name="Gordon S."/>
            <person name="Woyke T."/>
        </authorList>
    </citation>
    <scope>NUCLEOTIDE SEQUENCE</scope>
    <source>
        <strain evidence="12">ATCC 19860</strain>
    </source>
</reference>
<dbReference type="GO" id="GO:0016020">
    <property type="term" value="C:membrane"/>
    <property type="evidence" value="ECO:0007669"/>
    <property type="project" value="TreeGrafter"/>
</dbReference>
<dbReference type="InterPro" id="IPR006657">
    <property type="entry name" value="MoPterin_dinucl-bd_dom"/>
</dbReference>
<dbReference type="Gene3D" id="3.40.228.10">
    <property type="entry name" value="Dimethylsulfoxide Reductase, domain 2"/>
    <property type="match status" value="1"/>
</dbReference>
<dbReference type="CDD" id="cd02767">
    <property type="entry name" value="MopB_ydeP"/>
    <property type="match status" value="1"/>
</dbReference>
<dbReference type="PIRSF" id="PIRSF000144">
    <property type="entry name" value="CbbBc"/>
    <property type="match status" value="1"/>
</dbReference>
<feature type="domain" description="Molybdopterin oxidoreductase" evidence="10">
    <location>
        <begin position="115"/>
        <end position="496"/>
    </location>
</feature>
<gene>
    <name evidence="12" type="ordered locus">Acav_4436</name>
</gene>
<dbReference type="GO" id="GO:0043546">
    <property type="term" value="F:molybdopterin cofactor binding"/>
    <property type="evidence" value="ECO:0007669"/>
    <property type="project" value="InterPro"/>
</dbReference>
<accession>F0Q8K6</accession>
<feature type="domain" description="Molybdopterin dinucleotide-binding" evidence="11">
    <location>
        <begin position="651"/>
        <end position="706"/>
    </location>
</feature>
<keyword evidence="6" id="KW-0479">Metal-binding</keyword>
<keyword evidence="7" id="KW-0560">Oxidoreductase</keyword>
<keyword evidence="5" id="KW-0500">Molybdenum</keyword>
<keyword evidence="4" id="KW-0004">4Fe-4S</keyword>
<dbReference type="GeneID" id="34238087"/>
<dbReference type="InterPro" id="IPR037951">
    <property type="entry name" value="MopB_CT_YdeP"/>
</dbReference>
<evidence type="ECO:0000256" key="4">
    <source>
        <dbReference type="ARBA" id="ARBA00022485"/>
    </source>
</evidence>
<dbReference type="Pfam" id="PF01568">
    <property type="entry name" value="Molydop_binding"/>
    <property type="match status" value="1"/>
</dbReference>
<dbReference type="GO" id="GO:1990204">
    <property type="term" value="C:oxidoreductase complex"/>
    <property type="evidence" value="ECO:0007669"/>
    <property type="project" value="UniProtKB-ARBA"/>
</dbReference>
<dbReference type="InterPro" id="IPR041953">
    <property type="entry name" value="YdeP_MopB"/>
</dbReference>
<dbReference type="KEGG" id="aaa:Acav_4436"/>
<dbReference type="NCBIfam" id="TIGR01701">
    <property type="entry name" value="Fdhalpha-like"/>
    <property type="match status" value="1"/>
</dbReference>
<evidence type="ECO:0000313" key="12">
    <source>
        <dbReference type="EMBL" id="ADX48319.1"/>
    </source>
</evidence>
<comment type="cofactor">
    <cofactor evidence="1">
        <name>Mo-bis(molybdopterin guanine dinucleotide)</name>
        <dbReference type="ChEBI" id="CHEBI:60539"/>
    </cofactor>
</comment>
<keyword evidence="13" id="KW-1185">Reference proteome</keyword>
<name>F0Q8K6_PARA1</name>
<dbReference type="RefSeq" id="WP_013596786.1">
    <property type="nucleotide sequence ID" value="NC_015138.1"/>
</dbReference>
<dbReference type="Gene3D" id="3.40.50.740">
    <property type="match status" value="1"/>
</dbReference>
<evidence type="ECO:0000256" key="8">
    <source>
        <dbReference type="ARBA" id="ARBA00023004"/>
    </source>
</evidence>
<comment type="cofactor">
    <cofactor evidence="2">
        <name>[4Fe-4S] cluster</name>
        <dbReference type="ChEBI" id="CHEBI:49883"/>
    </cofactor>
</comment>
<evidence type="ECO:0000256" key="6">
    <source>
        <dbReference type="ARBA" id="ARBA00022723"/>
    </source>
</evidence>
<evidence type="ECO:0000259" key="11">
    <source>
        <dbReference type="Pfam" id="PF01568"/>
    </source>
</evidence>
<dbReference type="OrthoDB" id="5287431at2"/>
<dbReference type="Pfam" id="PF00384">
    <property type="entry name" value="Molybdopterin"/>
    <property type="match status" value="1"/>
</dbReference>
<dbReference type="SUPFAM" id="SSF53706">
    <property type="entry name" value="Formate dehydrogenase/DMSO reductase, domains 1-3"/>
    <property type="match status" value="1"/>
</dbReference>
<evidence type="ECO:0000256" key="3">
    <source>
        <dbReference type="ARBA" id="ARBA00010312"/>
    </source>
</evidence>
<keyword evidence="9" id="KW-0411">Iron-sulfur</keyword>
<dbReference type="SUPFAM" id="SSF50692">
    <property type="entry name" value="ADC-like"/>
    <property type="match status" value="1"/>
</dbReference>
<keyword evidence="8" id="KW-0408">Iron</keyword>
<organism evidence="12 13">
    <name type="scientific">Paracidovorax avenae (strain ATCC 19860 / DSM 7227 / CCUG 15838 / JCM 20985 / LMG 2117 / NCPPB 1011)</name>
    <name type="common">Acidovorax avenae</name>
    <dbReference type="NCBI Taxonomy" id="643561"/>
    <lineage>
        <taxon>Bacteria</taxon>
        <taxon>Pseudomonadati</taxon>
        <taxon>Pseudomonadota</taxon>
        <taxon>Betaproteobacteria</taxon>
        <taxon>Burkholderiales</taxon>
        <taxon>Comamonadaceae</taxon>
        <taxon>Paracidovorax</taxon>
    </lineage>
</organism>
<dbReference type="GO" id="GO:0030151">
    <property type="term" value="F:molybdenum ion binding"/>
    <property type="evidence" value="ECO:0007669"/>
    <property type="project" value="InterPro"/>
</dbReference>
<evidence type="ECO:0000259" key="10">
    <source>
        <dbReference type="Pfam" id="PF00384"/>
    </source>
</evidence>
<dbReference type="GO" id="GO:0008863">
    <property type="term" value="F:formate dehydrogenase (NAD+) activity"/>
    <property type="evidence" value="ECO:0007669"/>
    <property type="project" value="InterPro"/>
</dbReference>
<dbReference type="InterPro" id="IPR010046">
    <property type="entry name" value="Mopterin_OxRdtse_a_bac"/>
</dbReference>
<evidence type="ECO:0000256" key="2">
    <source>
        <dbReference type="ARBA" id="ARBA00001966"/>
    </source>
</evidence>
<dbReference type="InterPro" id="IPR006656">
    <property type="entry name" value="Mopterin_OxRdtase"/>
</dbReference>
<protein>
    <submittedName>
        <fullName evidence="12">Oxidoreductase alpha (Molybdopterin) subunit</fullName>
    </submittedName>
</protein>
<evidence type="ECO:0000256" key="5">
    <source>
        <dbReference type="ARBA" id="ARBA00022505"/>
    </source>
</evidence>
<dbReference type="CDD" id="cd02787">
    <property type="entry name" value="MopB_CT_ydeP"/>
    <property type="match status" value="1"/>
</dbReference>
<evidence type="ECO:0000313" key="13">
    <source>
        <dbReference type="Proteomes" id="UP000002482"/>
    </source>
</evidence>
<dbReference type="Gene3D" id="2.40.40.20">
    <property type="match status" value="1"/>
</dbReference>
<dbReference type="InterPro" id="IPR050123">
    <property type="entry name" value="Prok_molybdopt-oxidoreductase"/>
</dbReference>
<evidence type="ECO:0000256" key="9">
    <source>
        <dbReference type="ARBA" id="ARBA00023014"/>
    </source>
</evidence>
<comment type="similarity">
    <text evidence="3">Belongs to the prokaryotic molybdopterin-containing oxidoreductase family.</text>
</comment>
<dbReference type="PANTHER" id="PTHR43105">
    <property type="entry name" value="RESPIRATORY NITRATE REDUCTASE"/>
    <property type="match status" value="1"/>
</dbReference>
<dbReference type="PANTHER" id="PTHR43105:SF4">
    <property type="entry name" value="PROTEIN YDEP"/>
    <property type="match status" value="1"/>
</dbReference>
<dbReference type="Proteomes" id="UP000002482">
    <property type="component" value="Chromosome"/>
</dbReference>
<dbReference type="GO" id="GO:0051539">
    <property type="term" value="F:4 iron, 4 sulfur cluster binding"/>
    <property type="evidence" value="ECO:0007669"/>
    <property type="project" value="UniProtKB-KW"/>
</dbReference>
<proteinExistence type="inferred from homology"/>
<dbReference type="InterPro" id="IPR009010">
    <property type="entry name" value="Asp_de-COase-like_dom_sf"/>
</dbReference>
<dbReference type="GO" id="GO:0045333">
    <property type="term" value="P:cellular respiration"/>
    <property type="evidence" value="ECO:0007669"/>
    <property type="project" value="UniProtKB-ARBA"/>
</dbReference>
<dbReference type="EMBL" id="CP002521">
    <property type="protein sequence ID" value="ADX48319.1"/>
    <property type="molecule type" value="Genomic_DNA"/>
</dbReference>
<evidence type="ECO:0000256" key="1">
    <source>
        <dbReference type="ARBA" id="ARBA00001942"/>
    </source>
</evidence>